<comment type="caution">
    <text evidence="6">The sequence shown here is derived from an EMBL/GenBank/DDBJ whole genome shotgun (WGS) entry which is preliminary data.</text>
</comment>
<dbReference type="PROSITE" id="PS50059">
    <property type="entry name" value="FKBP_PPIASE"/>
    <property type="match status" value="1"/>
</dbReference>
<sequence length="813" mass="87928">MVATALAGPPPVKRRVELPQGVVVSVLQEGDGQHFPQKLVVAHVVGRLPSGCVFESTEGKGQPPMTMLLGKKAIIPGMELGLKELSLGSIAEIHIPADLGYGDKGVPHIVPPSSDLLFEVQILEVDGTQSAAQSLQSALPTAAKDDSACLKLPWWLARVESLPPSQYYINFCRETAAGHVPPLLGSARSIARRTSTEFDCFDVGKASEPFIVVDMQEGWPAQDTWDLSWLAGKLGHTRQLVKWLGPIFTRQENLWEAPVYETSLSEYADYVRELERLDPDCKDENAASCPRLYLNGWPAFAQLPWLRSYVVPGGEGIADAAASADMILEDLNSLLIRESEALRESLLEGLTARGSYQPPDAEEQKQKLQNEDWDLTKVFISPKGAITRLHFDNGGAHAWLSQMEGRKMFVRWTKRAVTLVGLGGSQHSLVRVLGLRHAYFLCLLLGACLLVLETFLRDPLEPGIQVKRWYSSMQCRLLPLLRRGLPIWASAKGRLKVQGGAGAADQRARHLWLLGVGVAGAAVSRHGLQPVALQAPVDRAELIYKIQQGDVAAVLKALADAVGGIDEPLTSIGQTALHIACAAGTLPLVIALLKAGANASARDRTGASCVALASTAGHAHVLEKLLEVEDIALETYDVAGLTPLHKAVGFGHPGCLRRLLENGGMDPNICTGEVTIPAEFEPAPSRYETALHVASRLLTRAINSPDGAGSSEQQQEQQREIMQILVDYGADPTAKDINGDTPLHFCARNGDSWGLALLLGNTVEPTEALRIRNKEGRDVWNYITSPLLKLQVALKTAWILARISQSLNAAGAA</sequence>
<dbReference type="PANTHER" id="PTHR24173:SF74">
    <property type="entry name" value="ANKYRIN REPEAT DOMAIN-CONTAINING PROTEIN 16"/>
    <property type="match status" value="1"/>
</dbReference>
<dbReference type="Proteomes" id="UP000601435">
    <property type="component" value="Unassembled WGS sequence"/>
</dbReference>
<dbReference type="SUPFAM" id="SSF54534">
    <property type="entry name" value="FKBP-like"/>
    <property type="match status" value="1"/>
</dbReference>
<dbReference type="Gene3D" id="3.10.50.40">
    <property type="match status" value="1"/>
</dbReference>
<proteinExistence type="predicted"/>
<feature type="repeat" description="ANK" evidence="3">
    <location>
        <begin position="639"/>
        <end position="663"/>
    </location>
</feature>
<name>A0A813BP86_9DINO</name>
<dbReference type="EMBL" id="CAJNJA010072809">
    <property type="protein sequence ID" value="CAE7907936.1"/>
    <property type="molecule type" value="Genomic_DNA"/>
</dbReference>
<dbReference type="PRINTS" id="PR01415">
    <property type="entry name" value="ANKYRIN"/>
</dbReference>
<dbReference type="PROSITE" id="PS50297">
    <property type="entry name" value="ANK_REP_REGION"/>
    <property type="match status" value="2"/>
</dbReference>
<dbReference type="Pfam" id="PF13637">
    <property type="entry name" value="Ank_4"/>
    <property type="match status" value="1"/>
</dbReference>
<dbReference type="GO" id="GO:0003755">
    <property type="term" value="F:peptidyl-prolyl cis-trans isomerase activity"/>
    <property type="evidence" value="ECO:0007669"/>
    <property type="project" value="UniProtKB-KW"/>
</dbReference>
<comment type="catalytic activity">
    <reaction evidence="4">
        <text>[protein]-peptidylproline (omega=180) = [protein]-peptidylproline (omega=0)</text>
        <dbReference type="Rhea" id="RHEA:16237"/>
        <dbReference type="Rhea" id="RHEA-COMP:10747"/>
        <dbReference type="Rhea" id="RHEA-COMP:10748"/>
        <dbReference type="ChEBI" id="CHEBI:83833"/>
        <dbReference type="ChEBI" id="CHEBI:83834"/>
        <dbReference type="EC" id="5.2.1.8"/>
    </reaction>
</comment>
<dbReference type="InterPro" id="IPR046357">
    <property type="entry name" value="PPIase_dom_sf"/>
</dbReference>
<keyword evidence="2 3" id="KW-0040">ANK repeat</keyword>
<evidence type="ECO:0000313" key="7">
    <source>
        <dbReference type="Proteomes" id="UP000601435"/>
    </source>
</evidence>
<evidence type="ECO:0000256" key="3">
    <source>
        <dbReference type="PROSITE-ProRule" id="PRU00023"/>
    </source>
</evidence>
<dbReference type="OrthoDB" id="47172at2759"/>
<dbReference type="SMART" id="SM00248">
    <property type="entry name" value="ANK"/>
    <property type="match status" value="5"/>
</dbReference>
<keyword evidence="4" id="KW-0413">Isomerase</keyword>
<evidence type="ECO:0000256" key="4">
    <source>
        <dbReference type="PROSITE-ProRule" id="PRU00277"/>
    </source>
</evidence>
<keyword evidence="4" id="KW-0697">Rotamase</keyword>
<dbReference type="EC" id="5.2.1.8" evidence="4"/>
<feature type="domain" description="PPIase FKBP-type" evidence="5">
    <location>
        <begin position="37"/>
        <end position="126"/>
    </location>
</feature>
<evidence type="ECO:0000256" key="1">
    <source>
        <dbReference type="ARBA" id="ARBA00022737"/>
    </source>
</evidence>
<dbReference type="SUPFAM" id="SSF51197">
    <property type="entry name" value="Clavaminate synthase-like"/>
    <property type="match status" value="1"/>
</dbReference>
<dbReference type="SUPFAM" id="SSF48403">
    <property type="entry name" value="Ankyrin repeat"/>
    <property type="match status" value="1"/>
</dbReference>
<dbReference type="InterPro" id="IPR036770">
    <property type="entry name" value="Ankyrin_rpt-contain_sf"/>
</dbReference>
<organism evidence="6 7">
    <name type="scientific">Symbiodinium necroappetens</name>
    <dbReference type="NCBI Taxonomy" id="1628268"/>
    <lineage>
        <taxon>Eukaryota</taxon>
        <taxon>Sar</taxon>
        <taxon>Alveolata</taxon>
        <taxon>Dinophyceae</taxon>
        <taxon>Suessiales</taxon>
        <taxon>Symbiodiniaceae</taxon>
        <taxon>Symbiodinium</taxon>
    </lineage>
</organism>
<dbReference type="Gene3D" id="2.60.120.650">
    <property type="entry name" value="Cupin"/>
    <property type="match status" value="1"/>
</dbReference>
<dbReference type="PANTHER" id="PTHR24173">
    <property type="entry name" value="ANKYRIN REPEAT CONTAINING"/>
    <property type="match status" value="1"/>
</dbReference>
<evidence type="ECO:0000256" key="2">
    <source>
        <dbReference type="ARBA" id="ARBA00023043"/>
    </source>
</evidence>
<dbReference type="InterPro" id="IPR001179">
    <property type="entry name" value="PPIase_FKBP_dom"/>
</dbReference>
<keyword evidence="1" id="KW-0677">Repeat</keyword>
<dbReference type="InterPro" id="IPR002110">
    <property type="entry name" value="Ankyrin_rpt"/>
</dbReference>
<dbReference type="Pfam" id="PF12796">
    <property type="entry name" value="Ank_2"/>
    <property type="match status" value="1"/>
</dbReference>
<keyword evidence="7" id="KW-1185">Reference proteome</keyword>
<accession>A0A813BP86</accession>
<protein>
    <recommendedName>
        <fullName evidence="4">peptidylprolyl isomerase</fullName>
        <ecNumber evidence="4">5.2.1.8</ecNumber>
    </recommendedName>
</protein>
<dbReference type="PROSITE" id="PS50088">
    <property type="entry name" value="ANK_REPEAT"/>
    <property type="match status" value="2"/>
</dbReference>
<reference evidence="6" key="1">
    <citation type="submission" date="2021-02" db="EMBL/GenBank/DDBJ databases">
        <authorList>
            <person name="Dougan E. K."/>
            <person name="Rhodes N."/>
            <person name="Thang M."/>
            <person name="Chan C."/>
        </authorList>
    </citation>
    <scope>NUCLEOTIDE SEQUENCE</scope>
</reference>
<evidence type="ECO:0000259" key="5">
    <source>
        <dbReference type="PROSITE" id="PS50059"/>
    </source>
</evidence>
<evidence type="ECO:0000313" key="6">
    <source>
        <dbReference type="EMBL" id="CAE7907936.1"/>
    </source>
</evidence>
<dbReference type="Pfam" id="PF00254">
    <property type="entry name" value="FKBP_C"/>
    <property type="match status" value="1"/>
</dbReference>
<dbReference type="AlphaFoldDB" id="A0A813BP86"/>
<dbReference type="Gene3D" id="1.25.40.20">
    <property type="entry name" value="Ankyrin repeat-containing domain"/>
    <property type="match status" value="1"/>
</dbReference>
<feature type="repeat" description="ANK" evidence="3">
    <location>
        <begin position="572"/>
        <end position="604"/>
    </location>
</feature>
<gene>
    <name evidence="6" type="primary">FPR1</name>
    <name evidence="6" type="ORF">SNEC2469_LOCUS30816</name>
</gene>